<keyword evidence="2" id="KW-1185">Reference proteome</keyword>
<organism evidence="1 2">
    <name type="scientific">Rhizobium aouanii</name>
    <dbReference type="NCBI Taxonomy" id="3118145"/>
    <lineage>
        <taxon>Bacteria</taxon>
        <taxon>Pseudomonadati</taxon>
        <taxon>Pseudomonadota</taxon>
        <taxon>Alphaproteobacteria</taxon>
        <taxon>Hyphomicrobiales</taxon>
        <taxon>Rhizobiaceae</taxon>
        <taxon>Rhizobium/Agrobacterium group</taxon>
        <taxon>Rhizobium</taxon>
    </lineage>
</organism>
<sequence>MRNEIEITDEVIEASLGSPNSMIYGRTLPKDMFPAAIRSILVAVTRMVRERHPERPQFLVSEDESSRYPS</sequence>
<dbReference type="Proteomes" id="UP001531129">
    <property type="component" value="Unassembled WGS sequence"/>
</dbReference>
<dbReference type="RefSeq" id="WP_335916209.1">
    <property type="nucleotide sequence ID" value="NZ_JBAMYB010000025.1"/>
</dbReference>
<evidence type="ECO:0000313" key="2">
    <source>
        <dbReference type="Proteomes" id="UP001531129"/>
    </source>
</evidence>
<comment type="caution">
    <text evidence="1">The sequence shown here is derived from an EMBL/GenBank/DDBJ whole genome shotgun (WGS) entry which is preliminary data.</text>
</comment>
<proteinExistence type="predicted"/>
<gene>
    <name evidence="1" type="ORF">V8Q02_31210</name>
</gene>
<reference evidence="1 2" key="1">
    <citation type="submission" date="2024-01" db="EMBL/GenBank/DDBJ databases">
        <title>Draft genome sequences of three bacterial strains isolated from Acacia saligna represent a potential new species within the genus Rhizobium.</title>
        <authorList>
            <person name="Tambong J.T."/>
            <person name="Mnasri B."/>
        </authorList>
    </citation>
    <scope>NUCLEOTIDE SEQUENCE [LARGE SCALE GENOMIC DNA]</scope>
    <source>
        <strain evidence="1 2">1AS12I</strain>
    </source>
</reference>
<accession>A0ABU8CUC2</accession>
<protein>
    <submittedName>
        <fullName evidence="1">Uncharacterized protein</fullName>
    </submittedName>
</protein>
<evidence type="ECO:0000313" key="1">
    <source>
        <dbReference type="EMBL" id="MEI1252437.1"/>
    </source>
</evidence>
<name>A0ABU8CUC2_9HYPH</name>
<dbReference type="EMBL" id="JBAMYC010000025">
    <property type="protein sequence ID" value="MEI1252437.1"/>
    <property type="molecule type" value="Genomic_DNA"/>
</dbReference>